<feature type="domain" description="DUF4139" evidence="2">
    <location>
        <begin position="225"/>
        <end position="534"/>
    </location>
</feature>
<dbReference type="PANTHER" id="PTHR31005">
    <property type="entry name" value="DUF4139 DOMAIN-CONTAINING PROTEIN"/>
    <property type="match status" value="1"/>
</dbReference>
<sequence length="540" mass="58315">MRILPIILAFIPYIAMADDIALSSDVTAVTLYPSGATIIREVPFSAPAGQHDLILTDLPRDTPLDSVRVSVTGAAMGSVTVRNDFVPPRGDDTDAAIKAAEAKVEQLEQALRDGRAGVEAIRLEDEAAAARVAFLQKLGEGDGIEQLGVAALRDLVGMIGDETLTAIKAGQNARLRADAAERDLKDLREDLDQARQALKALVPEVEARAMLVVSVSGPQAIEGALTITYNIWGAEWQPIYDVKLDRASGALDIERGAFVAQSSGENWTDVALTLSTVRPSERTAPGEIGPWQRWIEDPVQPDKRRVVQSLGAVLEMNGAVMPALMEADAMASAEFDGLAVTYSYPEPVTIASNADNLRIALGTLSTKADVVARAVPLMDGTAYLIAQLRNDMGELILPGQMMLYMDGRYIGQSQLGLIPAGGEADLGFGPIEGLQLSRTVLNRNEGDRGLISKSSELSEEVLIEVENLTGEPWAIELIDRVPFSEQEDLEISWGARPRPDTQDVDGQRGVLQWDFDLPAGEVQKITLNHTLEWPDGKILR</sequence>
<dbReference type="Pfam" id="PF13598">
    <property type="entry name" value="DUF4139"/>
    <property type="match status" value="1"/>
</dbReference>
<evidence type="ECO:0000259" key="3">
    <source>
        <dbReference type="Pfam" id="PF13600"/>
    </source>
</evidence>
<dbReference type="InterPro" id="IPR011935">
    <property type="entry name" value="CHP02231"/>
</dbReference>
<reference evidence="4" key="1">
    <citation type="submission" date="2018-06" db="EMBL/GenBank/DDBJ databases">
        <authorList>
            <person name="Zhirakovskaya E."/>
        </authorList>
    </citation>
    <scope>NUCLEOTIDE SEQUENCE</scope>
</reference>
<dbReference type="PANTHER" id="PTHR31005:SF8">
    <property type="entry name" value="DUF4139 DOMAIN-CONTAINING PROTEIN"/>
    <property type="match status" value="1"/>
</dbReference>
<dbReference type="InterPro" id="IPR025554">
    <property type="entry name" value="DUF4140"/>
</dbReference>
<gene>
    <name evidence="4" type="ORF">MNBD_ALPHA07-1240</name>
</gene>
<dbReference type="AlphaFoldDB" id="A0A3B0SMX5"/>
<organism evidence="4">
    <name type="scientific">hydrothermal vent metagenome</name>
    <dbReference type="NCBI Taxonomy" id="652676"/>
    <lineage>
        <taxon>unclassified sequences</taxon>
        <taxon>metagenomes</taxon>
        <taxon>ecological metagenomes</taxon>
    </lineage>
</organism>
<evidence type="ECO:0000313" key="4">
    <source>
        <dbReference type="EMBL" id="VAW05770.1"/>
    </source>
</evidence>
<dbReference type="Pfam" id="PF13600">
    <property type="entry name" value="DUF4140"/>
    <property type="match status" value="1"/>
</dbReference>
<dbReference type="InterPro" id="IPR037291">
    <property type="entry name" value="DUF4139"/>
</dbReference>
<proteinExistence type="predicted"/>
<protein>
    <recommendedName>
        <fullName evidence="5">Aspartate ammonia-lyase</fullName>
    </recommendedName>
</protein>
<dbReference type="NCBIfam" id="TIGR02231">
    <property type="entry name" value="mucoidy inhibitor MuiA family protein"/>
    <property type="match status" value="1"/>
</dbReference>
<feature type="coiled-coil region" evidence="1">
    <location>
        <begin position="170"/>
        <end position="204"/>
    </location>
</feature>
<dbReference type="EMBL" id="UOEG01000306">
    <property type="protein sequence ID" value="VAW05770.1"/>
    <property type="molecule type" value="Genomic_DNA"/>
</dbReference>
<name>A0A3B0SMX5_9ZZZZ</name>
<feature type="domain" description="DUF4140" evidence="3">
    <location>
        <begin position="29"/>
        <end position="119"/>
    </location>
</feature>
<feature type="coiled-coil region" evidence="1">
    <location>
        <begin position="90"/>
        <end position="117"/>
    </location>
</feature>
<evidence type="ECO:0008006" key="5">
    <source>
        <dbReference type="Google" id="ProtNLM"/>
    </source>
</evidence>
<evidence type="ECO:0000259" key="2">
    <source>
        <dbReference type="Pfam" id="PF13598"/>
    </source>
</evidence>
<accession>A0A3B0SMX5</accession>
<evidence type="ECO:0000256" key="1">
    <source>
        <dbReference type="SAM" id="Coils"/>
    </source>
</evidence>
<keyword evidence="1" id="KW-0175">Coiled coil</keyword>